<keyword evidence="4" id="KW-1185">Reference proteome</keyword>
<dbReference type="AlphaFoldDB" id="A0A8S4S3C3"/>
<dbReference type="SUPFAM" id="SSF53300">
    <property type="entry name" value="vWA-like"/>
    <property type="match status" value="1"/>
</dbReference>
<organism evidence="3 4">
    <name type="scientific">Pararge aegeria aegeria</name>
    <dbReference type="NCBI Taxonomy" id="348720"/>
    <lineage>
        <taxon>Eukaryota</taxon>
        <taxon>Metazoa</taxon>
        <taxon>Ecdysozoa</taxon>
        <taxon>Arthropoda</taxon>
        <taxon>Hexapoda</taxon>
        <taxon>Insecta</taxon>
        <taxon>Pterygota</taxon>
        <taxon>Neoptera</taxon>
        <taxon>Endopterygota</taxon>
        <taxon>Lepidoptera</taxon>
        <taxon>Glossata</taxon>
        <taxon>Ditrysia</taxon>
        <taxon>Papilionoidea</taxon>
        <taxon>Nymphalidae</taxon>
        <taxon>Satyrinae</taxon>
        <taxon>Satyrini</taxon>
        <taxon>Parargina</taxon>
        <taxon>Pararge</taxon>
    </lineage>
</organism>
<dbReference type="GO" id="GO:1990904">
    <property type="term" value="C:ribonucleoprotein complex"/>
    <property type="evidence" value="ECO:0007669"/>
    <property type="project" value="TreeGrafter"/>
</dbReference>
<dbReference type="EMBL" id="CAKXAJ010025773">
    <property type="protein sequence ID" value="CAH2243811.1"/>
    <property type="molecule type" value="Genomic_DNA"/>
</dbReference>
<accession>A0A8S4S3C3</accession>
<dbReference type="OrthoDB" id="6098064at2759"/>
<name>A0A8S4S3C3_9NEOP</name>
<protein>
    <submittedName>
        <fullName evidence="3">Jg12723 protein</fullName>
    </submittedName>
</protein>
<dbReference type="InterPro" id="IPR036465">
    <property type="entry name" value="vWFA_dom_sf"/>
</dbReference>
<evidence type="ECO:0000259" key="2">
    <source>
        <dbReference type="Pfam" id="PF25045"/>
    </source>
</evidence>
<comment type="caution">
    <text evidence="3">The sequence shown here is derived from an EMBL/GenBank/DDBJ whole genome shotgun (WGS) entry which is preliminary data.</text>
</comment>
<gene>
    <name evidence="3" type="primary">jg12723</name>
    <name evidence="3" type="ORF">PAEG_LOCUS19893</name>
</gene>
<dbReference type="PANTHER" id="PTHR14202">
    <property type="entry name" value="60 KDA RIBONUCLEOPROTEIN SSA/RO"/>
    <property type="match status" value="1"/>
</dbReference>
<reference evidence="3" key="1">
    <citation type="submission" date="2022-03" db="EMBL/GenBank/DDBJ databases">
        <authorList>
            <person name="Lindestad O."/>
        </authorList>
    </citation>
    <scope>NUCLEOTIDE SEQUENCE</scope>
</reference>
<dbReference type="InterPro" id="IPR056800">
    <property type="entry name" value="vWA_Ro60"/>
</dbReference>
<evidence type="ECO:0000313" key="4">
    <source>
        <dbReference type="Proteomes" id="UP000838756"/>
    </source>
</evidence>
<feature type="domain" description="RNA-binding protein RO60 vWA" evidence="2">
    <location>
        <begin position="2"/>
        <end position="40"/>
    </location>
</feature>
<evidence type="ECO:0000256" key="1">
    <source>
        <dbReference type="SAM" id="MobiDB-lite"/>
    </source>
</evidence>
<proteinExistence type="predicted"/>
<dbReference type="InterPro" id="IPR040322">
    <property type="entry name" value="TROVE2"/>
</dbReference>
<feature type="region of interest" description="Disordered" evidence="1">
    <location>
        <begin position="44"/>
        <end position="64"/>
    </location>
</feature>
<feature type="domain" description="RNA-binding protein RO60 vWA" evidence="2">
    <location>
        <begin position="68"/>
        <end position="125"/>
    </location>
</feature>
<dbReference type="Proteomes" id="UP000838756">
    <property type="component" value="Unassembled WGS sequence"/>
</dbReference>
<dbReference type="GO" id="GO:0003723">
    <property type="term" value="F:RNA binding"/>
    <property type="evidence" value="ECO:0007669"/>
    <property type="project" value="InterPro"/>
</dbReference>
<evidence type="ECO:0000313" key="3">
    <source>
        <dbReference type="EMBL" id="CAH2243811.1"/>
    </source>
</evidence>
<sequence length="130" mass="14629">MQNANLGRVQLDAPIEWAAKNNENFDVFIHMVDRTTRYMELDRTARGGRGSGGRYGPPPAENKELIDHCPVRALERYRDKAVRKAKLIVMSLASHRLETTDGSHEGILDIVGVDEHVPKVMDAFVLGQFE</sequence>
<dbReference type="PANTHER" id="PTHR14202:SF0">
    <property type="entry name" value="RNA-BINDING PROTEIN RO60"/>
    <property type="match status" value="1"/>
</dbReference>
<dbReference type="Pfam" id="PF25045">
    <property type="entry name" value="vWA_Ro60"/>
    <property type="match status" value="2"/>
</dbReference>
<dbReference type="Gene3D" id="3.40.50.410">
    <property type="entry name" value="von Willebrand factor, type A domain"/>
    <property type="match status" value="1"/>
</dbReference>